<dbReference type="SUPFAM" id="SSF89447">
    <property type="entry name" value="AbrB/MazE/MraZ-like"/>
    <property type="match status" value="1"/>
</dbReference>
<comment type="similarity">
    <text evidence="7">Belongs to the MraZ family.</text>
</comment>
<evidence type="ECO:0000256" key="1">
    <source>
        <dbReference type="ARBA" id="ARBA00013860"/>
    </source>
</evidence>
<dbReference type="GO" id="GO:2000143">
    <property type="term" value="P:negative regulation of DNA-templated transcription initiation"/>
    <property type="evidence" value="ECO:0007669"/>
    <property type="project" value="TreeGrafter"/>
</dbReference>
<dbReference type="Pfam" id="PF02381">
    <property type="entry name" value="MraZ"/>
    <property type="match status" value="2"/>
</dbReference>
<gene>
    <name evidence="7" type="primary">mraZ</name>
    <name evidence="9" type="ORF">BHW43_05175</name>
</gene>
<dbReference type="AlphaFoldDB" id="A0A1Q6R5Y6"/>
<dbReference type="GO" id="GO:0009295">
    <property type="term" value="C:nucleoid"/>
    <property type="evidence" value="ECO:0007669"/>
    <property type="project" value="UniProtKB-SubCell"/>
</dbReference>
<dbReference type="GO" id="GO:0051301">
    <property type="term" value="P:cell division"/>
    <property type="evidence" value="ECO:0007669"/>
    <property type="project" value="UniProtKB-KW"/>
</dbReference>
<dbReference type="CDD" id="cd16320">
    <property type="entry name" value="MraZ_N"/>
    <property type="match status" value="1"/>
</dbReference>
<evidence type="ECO:0000313" key="10">
    <source>
        <dbReference type="Proteomes" id="UP000186777"/>
    </source>
</evidence>
<dbReference type="NCBIfam" id="TIGR00242">
    <property type="entry name" value="division/cell wall cluster transcriptional repressor MraZ"/>
    <property type="match status" value="1"/>
</dbReference>
<name>A0A1Q6R5Y6_9FIRM</name>
<dbReference type="EMBL" id="MNTG01000027">
    <property type="protein sequence ID" value="OLA37788.1"/>
    <property type="molecule type" value="Genomic_DNA"/>
</dbReference>
<dbReference type="InterPro" id="IPR038619">
    <property type="entry name" value="MraZ_sf"/>
</dbReference>
<organism evidence="9 10">
    <name type="scientific">Phascolarctobacterium succinatutens</name>
    <dbReference type="NCBI Taxonomy" id="626940"/>
    <lineage>
        <taxon>Bacteria</taxon>
        <taxon>Bacillati</taxon>
        <taxon>Bacillota</taxon>
        <taxon>Negativicutes</taxon>
        <taxon>Acidaminococcales</taxon>
        <taxon>Acidaminococcaceae</taxon>
        <taxon>Phascolarctobacterium</taxon>
    </lineage>
</organism>
<dbReference type="CDD" id="cd16321">
    <property type="entry name" value="MraZ_C"/>
    <property type="match status" value="1"/>
</dbReference>
<dbReference type="InterPro" id="IPR020603">
    <property type="entry name" value="MraZ_dom"/>
</dbReference>
<dbReference type="InterPro" id="IPR037914">
    <property type="entry name" value="SpoVT-AbrB_sf"/>
</dbReference>
<dbReference type="Gene3D" id="3.40.1550.20">
    <property type="entry name" value="Transcriptional regulator MraZ domain"/>
    <property type="match status" value="1"/>
</dbReference>
<evidence type="ECO:0000313" key="9">
    <source>
        <dbReference type="EMBL" id="OLA37788.1"/>
    </source>
</evidence>
<evidence type="ECO:0000256" key="2">
    <source>
        <dbReference type="ARBA" id="ARBA00022490"/>
    </source>
</evidence>
<keyword evidence="9" id="KW-0132">Cell division</keyword>
<dbReference type="InterPro" id="IPR003444">
    <property type="entry name" value="MraZ"/>
</dbReference>
<dbReference type="FunFam" id="3.40.1550.20:FF:000002">
    <property type="entry name" value="Transcriptional regulator MraZ"/>
    <property type="match status" value="1"/>
</dbReference>
<dbReference type="PROSITE" id="PS51740">
    <property type="entry name" value="SPOVT_ABRB"/>
    <property type="match status" value="2"/>
</dbReference>
<dbReference type="InterPro" id="IPR007159">
    <property type="entry name" value="SpoVT-AbrB_dom"/>
</dbReference>
<keyword evidence="2 7" id="KW-0963">Cytoplasm</keyword>
<evidence type="ECO:0000256" key="4">
    <source>
        <dbReference type="ARBA" id="ARBA00023015"/>
    </source>
</evidence>
<dbReference type="GO" id="GO:0000976">
    <property type="term" value="F:transcription cis-regulatory region binding"/>
    <property type="evidence" value="ECO:0007669"/>
    <property type="project" value="TreeGrafter"/>
</dbReference>
<evidence type="ECO:0000256" key="5">
    <source>
        <dbReference type="ARBA" id="ARBA00023125"/>
    </source>
</evidence>
<keyword evidence="5 7" id="KW-0238">DNA-binding</keyword>
<keyword evidence="4 7" id="KW-0805">Transcription regulation</keyword>
<dbReference type="PANTHER" id="PTHR34701">
    <property type="entry name" value="TRANSCRIPTIONAL REGULATOR MRAZ"/>
    <property type="match status" value="1"/>
</dbReference>
<dbReference type="Proteomes" id="UP000186777">
    <property type="component" value="Unassembled WGS sequence"/>
</dbReference>
<reference evidence="9 10" key="1">
    <citation type="journal article" date="2016" name="Nat. Biotechnol.">
        <title>Measurement of bacterial replication rates in microbial communities.</title>
        <authorList>
            <person name="Brown C.T."/>
            <person name="Olm M.R."/>
            <person name="Thomas B.C."/>
            <person name="Banfield J.F."/>
        </authorList>
    </citation>
    <scope>NUCLEOTIDE SEQUENCE [LARGE SCALE GENOMIC DNA]</scope>
    <source>
        <strain evidence="9">46_33</strain>
    </source>
</reference>
<protein>
    <recommendedName>
        <fullName evidence="1 7">Transcriptional regulator MraZ</fullName>
    </recommendedName>
</protein>
<dbReference type="STRING" id="626940.BHW43_05175"/>
<dbReference type="GO" id="GO:0005737">
    <property type="term" value="C:cytoplasm"/>
    <property type="evidence" value="ECO:0007669"/>
    <property type="project" value="UniProtKB-UniRule"/>
</dbReference>
<dbReference type="HAMAP" id="MF_01008">
    <property type="entry name" value="MraZ"/>
    <property type="match status" value="1"/>
</dbReference>
<evidence type="ECO:0000256" key="3">
    <source>
        <dbReference type="ARBA" id="ARBA00022737"/>
    </source>
</evidence>
<evidence type="ECO:0000259" key="8">
    <source>
        <dbReference type="PROSITE" id="PS51740"/>
    </source>
</evidence>
<feature type="domain" description="SpoVT-AbrB" evidence="8">
    <location>
        <begin position="76"/>
        <end position="119"/>
    </location>
</feature>
<comment type="subcellular location">
    <subcellularLocation>
        <location evidence="7">Cytoplasm</location>
        <location evidence="7">Nucleoid</location>
    </subcellularLocation>
</comment>
<keyword evidence="3" id="KW-0677">Repeat</keyword>
<dbReference type="InterPro" id="IPR035642">
    <property type="entry name" value="MraZ_N"/>
</dbReference>
<dbReference type="InterPro" id="IPR035644">
    <property type="entry name" value="MraZ_C"/>
</dbReference>
<dbReference type="PANTHER" id="PTHR34701:SF1">
    <property type="entry name" value="TRANSCRIPTIONAL REGULATOR MRAZ"/>
    <property type="match status" value="1"/>
</dbReference>
<comment type="subunit">
    <text evidence="7">Forms oligomers.</text>
</comment>
<evidence type="ECO:0000256" key="7">
    <source>
        <dbReference type="HAMAP-Rule" id="MF_01008"/>
    </source>
</evidence>
<evidence type="ECO:0000256" key="6">
    <source>
        <dbReference type="ARBA" id="ARBA00023163"/>
    </source>
</evidence>
<sequence>MLLGEYEHTLDAKGRLAMPAKLRESLGSKFIITKGLDGCLFVYDMEQWHQLEQKLAALPMSRKTARDFTRFLFGGACEGECDKQGRVLLPANLRRHAGLEKDAVIVGVGSRAEIWDAGRWNEYNEENADDVSELAEQLADLGI</sequence>
<feature type="domain" description="SpoVT-AbrB" evidence="8">
    <location>
        <begin position="5"/>
        <end position="47"/>
    </location>
</feature>
<proteinExistence type="inferred from homology"/>
<keyword evidence="6 7" id="KW-0804">Transcription</keyword>
<comment type="caution">
    <text evidence="9">The sequence shown here is derived from an EMBL/GenBank/DDBJ whole genome shotgun (WGS) entry which is preliminary data.</text>
</comment>
<accession>A0A1Q6R5Y6</accession>
<dbReference type="RefSeq" id="WP_293690712.1">
    <property type="nucleotide sequence ID" value="NZ_CATZZF010000033.1"/>
</dbReference>
<keyword evidence="9" id="KW-0131">Cell cycle</keyword>
<dbReference type="GO" id="GO:0003700">
    <property type="term" value="F:DNA-binding transcription factor activity"/>
    <property type="evidence" value="ECO:0007669"/>
    <property type="project" value="UniProtKB-UniRule"/>
</dbReference>